<keyword evidence="2" id="KW-1185">Reference proteome</keyword>
<dbReference type="EMBL" id="CP018082">
    <property type="protein sequence ID" value="APE35112.1"/>
    <property type="molecule type" value="Genomic_DNA"/>
</dbReference>
<organism evidence="1 2">
    <name type="scientific">Nocardia mangyaensis</name>
    <dbReference type="NCBI Taxonomy" id="2213200"/>
    <lineage>
        <taxon>Bacteria</taxon>
        <taxon>Bacillati</taxon>
        <taxon>Actinomycetota</taxon>
        <taxon>Actinomycetes</taxon>
        <taxon>Mycobacteriales</taxon>
        <taxon>Nocardiaceae</taxon>
        <taxon>Nocardia</taxon>
    </lineage>
</organism>
<dbReference type="RefSeq" id="WP_071928297.1">
    <property type="nucleotide sequence ID" value="NZ_CP018082.1"/>
</dbReference>
<evidence type="ECO:0000313" key="1">
    <source>
        <dbReference type="EMBL" id="APE35112.1"/>
    </source>
</evidence>
<reference evidence="1" key="1">
    <citation type="submission" date="2016-11" db="EMBL/GenBank/DDBJ databases">
        <authorList>
            <person name="Jaros S."/>
            <person name="Januszkiewicz K."/>
            <person name="Wedrychowicz H."/>
        </authorList>
    </citation>
    <scope>NUCLEOTIDE SEQUENCE [LARGE SCALE GENOMIC DNA]</scope>
    <source>
        <strain evidence="1">Y48</strain>
    </source>
</reference>
<gene>
    <name evidence="1" type="ORF">BOX37_15460</name>
</gene>
<protein>
    <submittedName>
        <fullName evidence="1">Uncharacterized protein</fullName>
    </submittedName>
</protein>
<proteinExistence type="predicted"/>
<dbReference type="AlphaFoldDB" id="A0A1J0VSU0"/>
<dbReference type="Proteomes" id="UP000183810">
    <property type="component" value="Chromosome"/>
</dbReference>
<evidence type="ECO:0000313" key="2">
    <source>
        <dbReference type="Proteomes" id="UP000183810"/>
    </source>
</evidence>
<accession>A0A1J0VSU0</accession>
<sequence>MTSLTLDRSTFDVHDPATGAVVGTYPNHDETAVAAAVAPSPLALTTITRSARIDTVVDRGVSALPARIG</sequence>
<name>A0A1J0VSU0_9NOCA</name>
<dbReference type="KEGG" id="nsl:BOX37_15460"/>